<reference evidence="1 2" key="1">
    <citation type="journal article" date="2012" name="BMC Genomics">
        <title>Tools to kill: Genome of one of the most destructive plant pathogenic fungi Macrophomina phaseolina.</title>
        <authorList>
            <person name="Islam M.S."/>
            <person name="Haque M.S."/>
            <person name="Islam M.M."/>
            <person name="Emdad E.M."/>
            <person name="Halim A."/>
            <person name="Hossen Q.M.M."/>
            <person name="Hossain M.Z."/>
            <person name="Ahmed B."/>
            <person name="Rahim S."/>
            <person name="Rahman M.S."/>
            <person name="Alam M.M."/>
            <person name="Hou S."/>
            <person name="Wan X."/>
            <person name="Saito J.A."/>
            <person name="Alam M."/>
        </authorList>
    </citation>
    <scope>NUCLEOTIDE SEQUENCE [LARGE SCALE GENOMIC DNA]</scope>
    <source>
        <strain evidence="1 2">MS6</strain>
    </source>
</reference>
<dbReference type="eggNOG" id="KOG0017">
    <property type="taxonomic scope" value="Eukaryota"/>
</dbReference>
<dbReference type="InParanoid" id="K2R419"/>
<dbReference type="PANTHER" id="PTHR11439">
    <property type="entry name" value="GAG-POL-RELATED RETROTRANSPOSON"/>
    <property type="match status" value="1"/>
</dbReference>
<dbReference type="GO" id="GO:0003676">
    <property type="term" value="F:nucleic acid binding"/>
    <property type="evidence" value="ECO:0007669"/>
    <property type="project" value="InterPro"/>
</dbReference>
<accession>K2R419</accession>
<name>K2R419_MACPH</name>
<dbReference type="PANTHER" id="PTHR11439:SF463">
    <property type="entry name" value="REVERSE TRANSCRIPTASE TY1_COPIA-TYPE DOMAIN-CONTAINING PROTEIN"/>
    <property type="match status" value="1"/>
</dbReference>
<dbReference type="STRING" id="1126212.K2R419"/>
<proteinExistence type="predicted"/>
<dbReference type="OrthoDB" id="3693885at2759"/>
<comment type="caution">
    <text evidence="1">The sequence shown here is derived from an EMBL/GenBank/DDBJ whole genome shotgun (WGS) entry which is preliminary data.</text>
</comment>
<dbReference type="InterPro" id="IPR043502">
    <property type="entry name" value="DNA/RNA_pol_sf"/>
</dbReference>
<dbReference type="CDD" id="cd09272">
    <property type="entry name" value="RNase_HI_RT_Ty1"/>
    <property type="match status" value="1"/>
</dbReference>
<protein>
    <recommendedName>
        <fullName evidence="3">Reverse transcriptase RNA-dependent DNA polymerase</fullName>
    </recommendedName>
</protein>
<dbReference type="EMBL" id="AHHD01000903">
    <property type="protein sequence ID" value="EKG08953.1"/>
    <property type="molecule type" value="Genomic_DNA"/>
</dbReference>
<gene>
    <name evidence="1" type="ORF">MPH_14093</name>
</gene>
<evidence type="ECO:0000313" key="2">
    <source>
        <dbReference type="Proteomes" id="UP000007129"/>
    </source>
</evidence>
<evidence type="ECO:0000313" key="1">
    <source>
        <dbReference type="EMBL" id="EKG08953.1"/>
    </source>
</evidence>
<dbReference type="SUPFAM" id="SSF56672">
    <property type="entry name" value="DNA/RNA polymerases"/>
    <property type="match status" value="1"/>
</dbReference>
<dbReference type="AlphaFoldDB" id="K2R419"/>
<dbReference type="InterPro" id="IPR036397">
    <property type="entry name" value="RNaseH_sf"/>
</dbReference>
<dbReference type="Proteomes" id="UP000007129">
    <property type="component" value="Unassembled WGS sequence"/>
</dbReference>
<dbReference type="VEuPathDB" id="FungiDB:MPH_14093"/>
<organism evidence="1 2">
    <name type="scientific">Macrophomina phaseolina (strain MS6)</name>
    <name type="common">Charcoal rot fungus</name>
    <dbReference type="NCBI Taxonomy" id="1126212"/>
    <lineage>
        <taxon>Eukaryota</taxon>
        <taxon>Fungi</taxon>
        <taxon>Dikarya</taxon>
        <taxon>Ascomycota</taxon>
        <taxon>Pezizomycotina</taxon>
        <taxon>Dothideomycetes</taxon>
        <taxon>Dothideomycetes incertae sedis</taxon>
        <taxon>Botryosphaeriales</taxon>
        <taxon>Botryosphaeriaceae</taxon>
        <taxon>Macrophomina</taxon>
    </lineage>
</organism>
<evidence type="ECO:0008006" key="3">
    <source>
        <dbReference type="Google" id="ProtNLM"/>
    </source>
</evidence>
<dbReference type="Gene3D" id="3.30.420.10">
    <property type="entry name" value="Ribonuclease H-like superfamily/Ribonuclease H"/>
    <property type="match status" value="1"/>
</dbReference>
<sequence>MDVSGANLKPRTGGLASTNLINEYQSIIGSLGYLANMTRADIACSTHKLCQFAHNPTERHLDYAKRILRYLKGTPALGIKFSLQNQGSLNLQGYCDSAYADNHEDRCSTQGYAFLAAGGLISYKSTKQTIVATSSTEAEYIALTSAAKEGLWIKKLLTELDYSQSDLDPIQLFGDNQSAISLTKPTRQDHSRIKHIEVYYHFIRHQVKEKTIKLNYIPSNNMIADGLTKPLSKLKFQRFIQQIGLVKLD</sequence>
<dbReference type="HOGENOM" id="CLU_001650_6_0_1"/>